<keyword evidence="6" id="KW-0804">Transcription</keyword>
<keyword evidence="5" id="KW-0805">Transcription regulation</keyword>
<reference evidence="10" key="1">
    <citation type="submission" date="2015-01" db="EMBL/GenBank/DDBJ databases">
        <title>Comparative genome analysis of Bacillus coagulans HM-08, Clostridium butyricum HM-68, Bacillus subtilis HM-66 and Bacillus paralicheniformis BL-09.</title>
        <authorList>
            <person name="Zhang H."/>
        </authorList>
    </citation>
    <scope>NUCLEOTIDE SEQUENCE [LARGE SCALE GENOMIC DNA]</scope>
    <source>
        <strain evidence="10">HM-08</strain>
    </source>
</reference>
<comment type="similarity">
    <text evidence="1">Belongs to the FlgM family.</text>
</comment>
<evidence type="ECO:0000256" key="2">
    <source>
        <dbReference type="ARBA" id="ARBA00017823"/>
    </source>
</evidence>
<dbReference type="EMBL" id="CP010525">
    <property type="protein sequence ID" value="AJO24005.1"/>
    <property type="molecule type" value="Genomic_DNA"/>
</dbReference>
<keyword evidence="10" id="KW-1185">Reference proteome</keyword>
<evidence type="ECO:0000313" key="10">
    <source>
        <dbReference type="Proteomes" id="UP000032024"/>
    </source>
</evidence>
<sequence length="100" mass="11503">MERILFEKGVSRMKINPVNTSGINPYQQQARRDVQQTASSTRKTDKVEISSEAKQLQKTSQFEQERSRKIEALKQQVQHGTYQPDAEKTAEGILKYFTGK</sequence>
<evidence type="ECO:0000256" key="4">
    <source>
        <dbReference type="ARBA" id="ARBA00022795"/>
    </source>
</evidence>
<dbReference type="Pfam" id="PF04316">
    <property type="entry name" value="FlgM"/>
    <property type="match status" value="1"/>
</dbReference>
<keyword evidence="3" id="KW-0678">Repressor</keyword>
<keyword evidence="4" id="KW-1005">Bacterial flagellum biogenesis</keyword>
<dbReference type="NCBIfam" id="TIGR03824">
    <property type="entry name" value="FlgM_jcvi"/>
    <property type="match status" value="1"/>
</dbReference>
<accession>A0AAN0T9D4</accession>
<feature type="domain" description="Anti-sigma-28 factor FlgM C-terminal" evidence="8">
    <location>
        <begin position="45"/>
        <end position="95"/>
    </location>
</feature>
<evidence type="ECO:0000256" key="6">
    <source>
        <dbReference type="ARBA" id="ARBA00023163"/>
    </source>
</evidence>
<dbReference type="InterPro" id="IPR007412">
    <property type="entry name" value="FlgM"/>
</dbReference>
<dbReference type="Gene3D" id="6.10.140.30">
    <property type="entry name" value="Anti-sigma-28 factor FlgM"/>
    <property type="match status" value="1"/>
</dbReference>
<feature type="compositionally biased region" description="Basic and acidic residues" evidence="7">
    <location>
        <begin position="42"/>
        <end position="51"/>
    </location>
</feature>
<evidence type="ECO:0000259" key="8">
    <source>
        <dbReference type="Pfam" id="PF04316"/>
    </source>
</evidence>
<dbReference type="InterPro" id="IPR031316">
    <property type="entry name" value="FlgM_C"/>
</dbReference>
<dbReference type="InterPro" id="IPR035890">
    <property type="entry name" value="Anti-sigma-28_factor_FlgM_sf"/>
</dbReference>
<name>A0AAN0T9D4_HEYCO</name>
<feature type="region of interest" description="Disordered" evidence="7">
    <location>
        <begin position="16"/>
        <end position="52"/>
    </location>
</feature>
<dbReference type="Proteomes" id="UP000032024">
    <property type="component" value="Chromosome"/>
</dbReference>
<dbReference type="GO" id="GO:0045892">
    <property type="term" value="P:negative regulation of DNA-templated transcription"/>
    <property type="evidence" value="ECO:0007669"/>
    <property type="project" value="InterPro"/>
</dbReference>
<evidence type="ECO:0000256" key="3">
    <source>
        <dbReference type="ARBA" id="ARBA00022491"/>
    </source>
</evidence>
<dbReference type="GO" id="GO:0044781">
    <property type="term" value="P:bacterial-type flagellum organization"/>
    <property type="evidence" value="ECO:0007669"/>
    <property type="project" value="UniProtKB-KW"/>
</dbReference>
<protein>
    <recommendedName>
        <fullName evidence="2">Negative regulator of flagellin synthesis</fullName>
    </recommendedName>
</protein>
<proteinExistence type="inferred from homology"/>
<dbReference type="SUPFAM" id="SSF101498">
    <property type="entry name" value="Anti-sigma factor FlgM"/>
    <property type="match status" value="1"/>
</dbReference>
<evidence type="ECO:0000313" key="9">
    <source>
        <dbReference type="EMBL" id="AJO24005.1"/>
    </source>
</evidence>
<evidence type="ECO:0000256" key="7">
    <source>
        <dbReference type="SAM" id="MobiDB-lite"/>
    </source>
</evidence>
<feature type="compositionally biased region" description="Polar residues" evidence="7">
    <location>
        <begin position="17"/>
        <end position="41"/>
    </location>
</feature>
<evidence type="ECO:0000256" key="1">
    <source>
        <dbReference type="ARBA" id="ARBA00005322"/>
    </source>
</evidence>
<dbReference type="AlphaFoldDB" id="A0AAN0T9D4"/>
<evidence type="ECO:0000256" key="5">
    <source>
        <dbReference type="ARBA" id="ARBA00023015"/>
    </source>
</evidence>
<organism evidence="9 10">
    <name type="scientific">Heyndrickxia coagulans</name>
    <name type="common">Weizmannia coagulans</name>
    <dbReference type="NCBI Taxonomy" id="1398"/>
    <lineage>
        <taxon>Bacteria</taxon>
        <taxon>Bacillati</taxon>
        <taxon>Bacillota</taxon>
        <taxon>Bacilli</taxon>
        <taxon>Bacillales</taxon>
        <taxon>Bacillaceae</taxon>
        <taxon>Heyndrickxia</taxon>
    </lineage>
</organism>
<gene>
    <name evidence="9" type="ORF">SB48_HM08orf05131</name>
</gene>